<keyword evidence="4" id="KW-0808">Transferase</keyword>
<evidence type="ECO:0000313" key="5">
    <source>
        <dbReference type="Proteomes" id="UP001465668"/>
    </source>
</evidence>
<keyword evidence="3" id="KW-0663">Pyridoxal phosphate</keyword>
<keyword evidence="5" id="KW-1185">Reference proteome</keyword>
<comment type="caution">
    <text evidence="4">The sequence shown here is derived from an EMBL/GenBank/DDBJ whole genome shotgun (WGS) entry which is preliminary data.</text>
</comment>
<comment type="cofactor">
    <cofactor evidence="1">
        <name>pyridoxal 5'-phosphate</name>
        <dbReference type="ChEBI" id="CHEBI:597326"/>
    </cofactor>
</comment>
<dbReference type="InterPro" id="IPR036038">
    <property type="entry name" value="Aminotransferase-like"/>
</dbReference>
<dbReference type="InterPro" id="IPR043132">
    <property type="entry name" value="BCAT-like_C"/>
</dbReference>
<name>A0ABR2XGJ7_9PEZI</name>
<organism evidence="4 5">
    <name type="scientific">Seiridium cardinale</name>
    <dbReference type="NCBI Taxonomy" id="138064"/>
    <lineage>
        <taxon>Eukaryota</taxon>
        <taxon>Fungi</taxon>
        <taxon>Dikarya</taxon>
        <taxon>Ascomycota</taxon>
        <taxon>Pezizomycotina</taxon>
        <taxon>Sordariomycetes</taxon>
        <taxon>Xylariomycetidae</taxon>
        <taxon>Amphisphaeriales</taxon>
        <taxon>Sporocadaceae</taxon>
        <taxon>Seiridium</taxon>
    </lineage>
</organism>
<dbReference type="PANTHER" id="PTHR42825:SF2">
    <property type="entry name" value="BRANCHED-CHAIN-AMINO-ACID AMINOTRANSFERASE 3, CHLOROPLASTIC-RELATED"/>
    <property type="match status" value="1"/>
</dbReference>
<dbReference type="PANTHER" id="PTHR42825">
    <property type="entry name" value="AMINO ACID AMINOTRANSFERASE"/>
    <property type="match status" value="1"/>
</dbReference>
<evidence type="ECO:0000313" key="4">
    <source>
        <dbReference type="EMBL" id="KAK9772807.1"/>
    </source>
</evidence>
<dbReference type="InterPro" id="IPR005786">
    <property type="entry name" value="B_amino_transII"/>
</dbReference>
<sequence>MLHLFRPTTLAGPCYCAHLLFGSSPHLMMSAPEDYKFCVYVVSVGGSRSTSPAKTIIAEGFGRTAPNGTGHPKLGGNYAPVLKWAEKAKNDGYSIILHLDSARHEEIYEFSTSGFIGVGTFWCIIESVTSDSIIRIAQSFGWKTEKRPINYRELADFVDVLAAGTFLGLVPIRSITRHKYPPKLSNDIESSTRCKLETITYIAESENDGGPVFQRLFARLRALQ</sequence>
<comment type="similarity">
    <text evidence="2">Belongs to the class-IV pyridoxal-phosphate-dependent aminotransferase family.</text>
</comment>
<evidence type="ECO:0000256" key="2">
    <source>
        <dbReference type="ARBA" id="ARBA00009320"/>
    </source>
</evidence>
<dbReference type="Proteomes" id="UP001465668">
    <property type="component" value="Unassembled WGS sequence"/>
</dbReference>
<dbReference type="SUPFAM" id="SSF56752">
    <property type="entry name" value="D-aminoacid aminotransferase-like PLP-dependent enzymes"/>
    <property type="match status" value="1"/>
</dbReference>
<protein>
    <submittedName>
        <fullName evidence="4">Branched-chain-amino-acid aminotransferase</fullName>
    </submittedName>
</protein>
<accession>A0ABR2XGJ7</accession>
<dbReference type="InterPro" id="IPR001544">
    <property type="entry name" value="Aminotrans_IV"/>
</dbReference>
<keyword evidence="4" id="KW-0032">Aminotransferase</keyword>
<dbReference type="GO" id="GO:0008483">
    <property type="term" value="F:transaminase activity"/>
    <property type="evidence" value="ECO:0007669"/>
    <property type="project" value="UniProtKB-KW"/>
</dbReference>
<dbReference type="Gene3D" id="3.20.10.10">
    <property type="entry name" value="D-amino Acid Aminotransferase, subunit A, domain 2"/>
    <property type="match status" value="1"/>
</dbReference>
<evidence type="ECO:0000256" key="1">
    <source>
        <dbReference type="ARBA" id="ARBA00001933"/>
    </source>
</evidence>
<dbReference type="Pfam" id="PF01063">
    <property type="entry name" value="Aminotran_4"/>
    <property type="match status" value="1"/>
</dbReference>
<reference evidence="4 5" key="1">
    <citation type="submission" date="2024-02" db="EMBL/GenBank/DDBJ databases">
        <title>First draft genome assembly of two strains of Seiridium cardinale.</title>
        <authorList>
            <person name="Emiliani G."/>
            <person name="Scali E."/>
        </authorList>
    </citation>
    <scope>NUCLEOTIDE SEQUENCE [LARGE SCALE GENOMIC DNA]</scope>
    <source>
        <strain evidence="4 5">BM-138-000479</strain>
    </source>
</reference>
<evidence type="ECO:0000256" key="3">
    <source>
        <dbReference type="ARBA" id="ARBA00022898"/>
    </source>
</evidence>
<gene>
    <name evidence="4" type="ORF">SCAR479_10492</name>
</gene>
<proteinExistence type="inferred from homology"/>
<dbReference type="EMBL" id="JARVKM010000057">
    <property type="protein sequence ID" value="KAK9772807.1"/>
    <property type="molecule type" value="Genomic_DNA"/>
</dbReference>